<dbReference type="AlphaFoldDB" id="A0A0F9FSN8"/>
<dbReference type="EMBL" id="LAZR01022598">
    <property type="protein sequence ID" value="KKL81311.1"/>
    <property type="molecule type" value="Genomic_DNA"/>
</dbReference>
<evidence type="ECO:0000313" key="2">
    <source>
        <dbReference type="EMBL" id="KKL81311.1"/>
    </source>
</evidence>
<protein>
    <submittedName>
        <fullName evidence="2">Uncharacterized protein</fullName>
    </submittedName>
</protein>
<feature type="compositionally biased region" description="Basic and acidic residues" evidence="1">
    <location>
        <begin position="59"/>
        <end position="70"/>
    </location>
</feature>
<feature type="compositionally biased region" description="Pro residues" evidence="1">
    <location>
        <begin position="44"/>
        <end position="56"/>
    </location>
</feature>
<proteinExistence type="predicted"/>
<feature type="non-terminal residue" evidence="2">
    <location>
        <position position="70"/>
    </location>
</feature>
<comment type="caution">
    <text evidence="2">The sequence shown here is derived from an EMBL/GenBank/DDBJ whole genome shotgun (WGS) entry which is preliminary data.</text>
</comment>
<sequence>MRPTLLQRSLIGAAVAIGVVMAPGVVARTAIEVLSVEPVGEPAALPPAPIAAPPIETPLKSRPDEPQPDT</sequence>
<organism evidence="2">
    <name type="scientific">marine sediment metagenome</name>
    <dbReference type="NCBI Taxonomy" id="412755"/>
    <lineage>
        <taxon>unclassified sequences</taxon>
        <taxon>metagenomes</taxon>
        <taxon>ecological metagenomes</taxon>
    </lineage>
</organism>
<reference evidence="2" key="1">
    <citation type="journal article" date="2015" name="Nature">
        <title>Complex archaea that bridge the gap between prokaryotes and eukaryotes.</title>
        <authorList>
            <person name="Spang A."/>
            <person name="Saw J.H."/>
            <person name="Jorgensen S.L."/>
            <person name="Zaremba-Niedzwiedzka K."/>
            <person name="Martijn J."/>
            <person name="Lind A.E."/>
            <person name="van Eijk R."/>
            <person name="Schleper C."/>
            <person name="Guy L."/>
            <person name="Ettema T.J."/>
        </authorList>
    </citation>
    <scope>NUCLEOTIDE SEQUENCE</scope>
</reference>
<evidence type="ECO:0000256" key="1">
    <source>
        <dbReference type="SAM" id="MobiDB-lite"/>
    </source>
</evidence>
<accession>A0A0F9FSN8</accession>
<name>A0A0F9FSN8_9ZZZZ</name>
<gene>
    <name evidence="2" type="ORF">LCGC14_1995970</name>
</gene>
<feature type="region of interest" description="Disordered" evidence="1">
    <location>
        <begin position="43"/>
        <end position="70"/>
    </location>
</feature>